<gene>
    <name evidence="2" type="ORF">PsYK624_063410</name>
</gene>
<evidence type="ECO:0000313" key="2">
    <source>
        <dbReference type="EMBL" id="GJE90214.1"/>
    </source>
</evidence>
<keyword evidence="3" id="KW-1185">Reference proteome</keyword>
<comment type="caution">
    <text evidence="2">The sequence shown here is derived from an EMBL/GenBank/DDBJ whole genome shotgun (WGS) entry which is preliminary data.</text>
</comment>
<accession>A0A9P3GA86</accession>
<feature type="region of interest" description="Disordered" evidence="1">
    <location>
        <begin position="119"/>
        <end position="178"/>
    </location>
</feature>
<evidence type="ECO:0000256" key="1">
    <source>
        <dbReference type="SAM" id="MobiDB-lite"/>
    </source>
</evidence>
<dbReference type="Proteomes" id="UP000703269">
    <property type="component" value="Unassembled WGS sequence"/>
</dbReference>
<protein>
    <submittedName>
        <fullName evidence="2">Uncharacterized protein</fullName>
    </submittedName>
</protein>
<dbReference type="EMBL" id="BPQB01000015">
    <property type="protein sequence ID" value="GJE90214.1"/>
    <property type="molecule type" value="Genomic_DNA"/>
</dbReference>
<dbReference type="AlphaFoldDB" id="A0A9P3GA86"/>
<reference evidence="2 3" key="1">
    <citation type="submission" date="2021-08" db="EMBL/GenBank/DDBJ databases">
        <title>Draft Genome Sequence of Phanerochaete sordida strain YK-624.</title>
        <authorList>
            <person name="Mori T."/>
            <person name="Dohra H."/>
            <person name="Suzuki T."/>
            <person name="Kawagishi H."/>
            <person name="Hirai H."/>
        </authorList>
    </citation>
    <scope>NUCLEOTIDE SEQUENCE [LARGE SCALE GENOMIC DNA]</scope>
    <source>
        <strain evidence="2 3">YK-624</strain>
    </source>
</reference>
<feature type="compositionally biased region" description="Low complexity" evidence="1">
    <location>
        <begin position="121"/>
        <end position="136"/>
    </location>
</feature>
<sequence>MGAEREKSRESTTSSVWFYKVSDVSAGDVSAYSGADKGCRMPKSRGKATGAPLREATAKCSACQYSVANGGRVARRADVGGPPYIIPQRHLGAPSDAHAWSNLSACLAQFSEGLSRGKWQRPAAPRRPWGPGAALRLPTWPPRRSEMPYQSGEGATHSVPRPAYSPTEVFLGRSGPGM</sequence>
<evidence type="ECO:0000313" key="3">
    <source>
        <dbReference type="Proteomes" id="UP000703269"/>
    </source>
</evidence>
<proteinExistence type="predicted"/>
<organism evidence="2 3">
    <name type="scientific">Phanerochaete sordida</name>
    <dbReference type="NCBI Taxonomy" id="48140"/>
    <lineage>
        <taxon>Eukaryota</taxon>
        <taxon>Fungi</taxon>
        <taxon>Dikarya</taxon>
        <taxon>Basidiomycota</taxon>
        <taxon>Agaricomycotina</taxon>
        <taxon>Agaricomycetes</taxon>
        <taxon>Polyporales</taxon>
        <taxon>Phanerochaetaceae</taxon>
        <taxon>Phanerochaete</taxon>
    </lineage>
</organism>
<name>A0A9P3GA86_9APHY</name>